<dbReference type="AlphaFoldDB" id="A0A316DG69"/>
<evidence type="ECO:0000259" key="2">
    <source>
        <dbReference type="PROSITE" id="PS51272"/>
    </source>
</evidence>
<sequence>MKKTITALMAAALTLTSASAVFAVDSEGKFIAPHRNAEATKLKHAAPVQYQDLGNHFAMSSVERLTNYDMIGRGTVGGQQSTFEPNSQSDRTELKTWFKNALGKEVKDSSTSSNVSRLEVATWLASSLPALNTGINGANLTAPYTDTANVTVAERDSLNQLYKLGIMVGDGQGHFNPKGLLTRGEAAVLLDGALARTLTAASKSEFEQVSGALPETVQTVANENRTEPGVYSVVDNGVRYLVISGGEAPTGGYSVNVDGVQETAAGYFVSASLQHPDPTMMVPQMITYPQAVLKVKDAEKSAYLAQ</sequence>
<organism evidence="3 4">
    <name type="scientific">Tumebacillus permanentifrigoris</name>
    <dbReference type="NCBI Taxonomy" id="378543"/>
    <lineage>
        <taxon>Bacteria</taxon>
        <taxon>Bacillati</taxon>
        <taxon>Bacillota</taxon>
        <taxon>Bacilli</taxon>
        <taxon>Bacillales</taxon>
        <taxon>Alicyclobacillaceae</taxon>
        <taxon>Tumebacillus</taxon>
    </lineage>
</organism>
<evidence type="ECO:0000256" key="1">
    <source>
        <dbReference type="SAM" id="SignalP"/>
    </source>
</evidence>
<keyword evidence="1" id="KW-0732">Signal</keyword>
<dbReference type="PROSITE" id="PS51272">
    <property type="entry name" value="SLH"/>
    <property type="match status" value="2"/>
</dbReference>
<accession>A0A316DG69</accession>
<feature type="signal peptide" evidence="1">
    <location>
        <begin position="1"/>
        <end position="23"/>
    </location>
</feature>
<dbReference type="InterPro" id="IPR001119">
    <property type="entry name" value="SLH_dom"/>
</dbReference>
<proteinExistence type="predicted"/>
<name>A0A316DG69_9BACL</name>
<dbReference type="Pfam" id="PF00395">
    <property type="entry name" value="SLH"/>
    <property type="match status" value="1"/>
</dbReference>
<dbReference type="Proteomes" id="UP000245634">
    <property type="component" value="Unassembled WGS sequence"/>
</dbReference>
<feature type="domain" description="SLH" evidence="2">
    <location>
        <begin position="45"/>
        <end position="112"/>
    </location>
</feature>
<protein>
    <submittedName>
        <fullName evidence="3">S-layer family protein</fullName>
    </submittedName>
</protein>
<feature type="chain" id="PRO_5016411074" evidence="1">
    <location>
        <begin position="24"/>
        <end position="306"/>
    </location>
</feature>
<reference evidence="3 4" key="1">
    <citation type="submission" date="2018-05" db="EMBL/GenBank/DDBJ databases">
        <title>Genomic Encyclopedia of Type Strains, Phase IV (KMG-IV): sequencing the most valuable type-strain genomes for metagenomic binning, comparative biology and taxonomic classification.</title>
        <authorList>
            <person name="Goeker M."/>
        </authorList>
    </citation>
    <scope>NUCLEOTIDE SEQUENCE [LARGE SCALE GENOMIC DNA]</scope>
    <source>
        <strain evidence="3 4">DSM 18773</strain>
    </source>
</reference>
<dbReference type="RefSeq" id="WP_109686726.1">
    <property type="nucleotide sequence ID" value="NZ_QGGL01000003.1"/>
</dbReference>
<gene>
    <name evidence="3" type="ORF">C7459_103100</name>
</gene>
<comment type="caution">
    <text evidence="3">The sequence shown here is derived from an EMBL/GenBank/DDBJ whole genome shotgun (WGS) entry which is preliminary data.</text>
</comment>
<dbReference type="Pfam" id="PF14343">
    <property type="entry name" value="PrcB_C"/>
    <property type="match status" value="1"/>
</dbReference>
<dbReference type="EMBL" id="QGGL01000003">
    <property type="protein sequence ID" value="PWK15563.1"/>
    <property type="molecule type" value="Genomic_DNA"/>
</dbReference>
<keyword evidence="4" id="KW-1185">Reference proteome</keyword>
<evidence type="ECO:0000313" key="4">
    <source>
        <dbReference type="Proteomes" id="UP000245634"/>
    </source>
</evidence>
<evidence type="ECO:0000313" key="3">
    <source>
        <dbReference type="EMBL" id="PWK15563.1"/>
    </source>
</evidence>
<feature type="domain" description="SLH" evidence="2">
    <location>
        <begin position="141"/>
        <end position="204"/>
    </location>
</feature>
<dbReference type="InterPro" id="IPR025748">
    <property type="entry name" value="PrcB_C_dom"/>
</dbReference>
<dbReference type="OrthoDB" id="2380808at2"/>